<dbReference type="EMBL" id="CM055101">
    <property type="protein sequence ID" value="KAJ7540504.1"/>
    <property type="molecule type" value="Genomic_DNA"/>
</dbReference>
<dbReference type="Proteomes" id="UP001162992">
    <property type="component" value="Chromosome 10"/>
</dbReference>
<name>A0ACC2CF41_DIPCM</name>
<reference evidence="2" key="1">
    <citation type="journal article" date="2024" name="Proc. Natl. Acad. Sci. U.S.A.">
        <title>Extraordinary preservation of gene collinearity over three hundred million years revealed in homosporous lycophytes.</title>
        <authorList>
            <person name="Li C."/>
            <person name="Wickell D."/>
            <person name="Kuo L.Y."/>
            <person name="Chen X."/>
            <person name="Nie B."/>
            <person name="Liao X."/>
            <person name="Peng D."/>
            <person name="Ji J."/>
            <person name="Jenkins J."/>
            <person name="Williams M."/>
            <person name="Shu S."/>
            <person name="Plott C."/>
            <person name="Barry K."/>
            <person name="Rajasekar S."/>
            <person name="Grimwood J."/>
            <person name="Han X."/>
            <person name="Sun S."/>
            <person name="Hou Z."/>
            <person name="He W."/>
            <person name="Dai G."/>
            <person name="Sun C."/>
            <person name="Schmutz J."/>
            <person name="Leebens-Mack J.H."/>
            <person name="Li F.W."/>
            <person name="Wang L."/>
        </authorList>
    </citation>
    <scope>NUCLEOTIDE SEQUENCE [LARGE SCALE GENOMIC DNA]</scope>
    <source>
        <strain evidence="2">cv. PW_Plant_1</strain>
    </source>
</reference>
<organism evidence="1 2">
    <name type="scientific">Diphasiastrum complanatum</name>
    <name type="common">Issler's clubmoss</name>
    <name type="synonym">Lycopodium complanatum</name>
    <dbReference type="NCBI Taxonomy" id="34168"/>
    <lineage>
        <taxon>Eukaryota</taxon>
        <taxon>Viridiplantae</taxon>
        <taxon>Streptophyta</taxon>
        <taxon>Embryophyta</taxon>
        <taxon>Tracheophyta</taxon>
        <taxon>Lycopodiopsida</taxon>
        <taxon>Lycopodiales</taxon>
        <taxon>Lycopodiaceae</taxon>
        <taxon>Lycopodioideae</taxon>
        <taxon>Diphasiastrum</taxon>
    </lineage>
</organism>
<protein>
    <submittedName>
        <fullName evidence="1">Uncharacterized protein</fullName>
    </submittedName>
</protein>
<accession>A0ACC2CF41</accession>
<evidence type="ECO:0000313" key="1">
    <source>
        <dbReference type="EMBL" id="KAJ7540504.1"/>
    </source>
</evidence>
<proteinExistence type="predicted"/>
<keyword evidence="2" id="KW-1185">Reference proteome</keyword>
<sequence>MAEEASQRLIQSLIDRVHDIAQIGDCKKLTRKDCFNLTRRVKLLAPLFEELREMKQPLSEGNMSALELLNNALQAAMDLLRQCYEGSKLYLVLERDGVASRFHSLTTQLGHALDFLPYTQLGLSDEVHEQVELVHAQLKRAKSRMDTPDLELYVDAMVILSWRDEKESDEVLLQRFAKKAQLRTKSELKQECRALQNLIMDKDGKYDEHIEQISSVLCKLKAVAVRDSEDAGNDRISTGTGPNSPNIPDDFRCPISLELMEDPVIVATGQTYDRACIQKWLDAGHKTCPKTQQVLPHLVLTPNYVLRSLIGQWCETRGIEISKKSGSSRSSRGGETYPQVSPGDRAAVNDLLQKLSGGRLDVQRAAAEELRLLAKRSADNRVCIAEAGAIPVLVDLLTVKDAGMQEHVVTALLNLSIRDHNKSLIVLSGGINRIVEVLQHGSIEARENAAATLFSLSVVDENKVTIGSSGAIPALIDLLRDGTVRGKKDAATALFNLCIFQGNKRRAVRAGAIPPLRQLLVDPSAGMVDEALAVIAILATHLEGRVAIGSTSPVPVLVDLIKSGSPRNKENAAAVLLALSTTDPAHLADARKHGAYVPLAGLARSGTARARRKATSLLEYMNAQDE</sequence>
<comment type="caution">
    <text evidence="1">The sequence shown here is derived from an EMBL/GenBank/DDBJ whole genome shotgun (WGS) entry which is preliminary data.</text>
</comment>
<gene>
    <name evidence="1" type="ORF">O6H91_10G018700</name>
</gene>
<evidence type="ECO:0000313" key="2">
    <source>
        <dbReference type="Proteomes" id="UP001162992"/>
    </source>
</evidence>